<dbReference type="SUPFAM" id="SSF53474">
    <property type="entry name" value="alpha/beta-Hydrolases"/>
    <property type="match status" value="1"/>
</dbReference>
<sequence length="582" mass="64007">MRLTTTLAGYLITTALFIAAFSVNCTAAASWVPSSLVARLSAAPASATDDSIKNVLIPGYEVQIDNLDTSITFIKRHVAQLRDNVCLLYQQYNRSYSYGRRGGFEAVLADMGFYLPRLESKVNPDLDLRCNTMKKAYWGGDGVYAYTVMIPRGYTSAKAFPVTGANQMQPEFIDDFRRVVTNTEYIAIMGTDTRAIIDLANDLHIDPFRTYVTGFSQGGHISMSSAWCYPDRFAACVPSSPDLRLPNQAFYFYNVRGLKNVPVRICQGTMDDYIDGTLQVYEVMQEAGCPVEFMQFYGGHAATLFQNPDKFPMISTFFDQHVLNPYPKTVYHVVEGGKSSYTRAFWVDGKLAYIHPGGVETTGFNPWYQISADKITNTISIDSANAVFTAFDFYLNDSLVDMASPVNVVKNGVSLFYSPVPSDGKVSVIIATEYTIPATATTKASVITAQQLSSGVTRNQWQTLDSIRCLVFNDCSDTVPSTATQKAVKPLSNNAGITVNPNPFNPRTSITVNATSNDGLCTVLKIYTITGKIVKDFSSLPLSSRRSVFSVNWDASVQPSGIYIVKAVVGGKVLTRQITLLK</sequence>
<comment type="caution">
    <text evidence="2">The sequence shown here is derived from an EMBL/GenBank/DDBJ whole genome shotgun (WGS) entry which is preliminary data.</text>
</comment>
<evidence type="ECO:0008006" key="4">
    <source>
        <dbReference type="Google" id="ProtNLM"/>
    </source>
</evidence>
<organism evidence="2 3">
    <name type="scientific">Candidatus Raymondbacteria bacterium RIFOXYD12_FULL_49_13</name>
    <dbReference type="NCBI Taxonomy" id="1817890"/>
    <lineage>
        <taxon>Bacteria</taxon>
        <taxon>Raymondiibacteriota</taxon>
    </lineage>
</organism>
<feature type="chain" id="PRO_5009528346" description="Secretion system C-terminal sorting domain-containing protein" evidence="1">
    <location>
        <begin position="28"/>
        <end position="582"/>
    </location>
</feature>
<accession>A0A1F7F2R8</accession>
<reference evidence="2 3" key="1">
    <citation type="journal article" date="2016" name="Nat. Commun.">
        <title>Thousands of microbial genomes shed light on interconnected biogeochemical processes in an aquifer system.</title>
        <authorList>
            <person name="Anantharaman K."/>
            <person name="Brown C.T."/>
            <person name="Hug L.A."/>
            <person name="Sharon I."/>
            <person name="Castelle C.J."/>
            <person name="Probst A.J."/>
            <person name="Thomas B.C."/>
            <person name="Singh A."/>
            <person name="Wilkins M.J."/>
            <person name="Karaoz U."/>
            <person name="Brodie E.L."/>
            <person name="Williams K.H."/>
            <person name="Hubbard S.S."/>
            <person name="Banfield J.F."/>
        </authorList>
    </citation>
    <scope>NUCLEOTIDE SEQUENCE [LARGE SCALE GENOMIC DNA]</scope>
</reference>
<evidence type="ECO:0000256" key="1">
    <source>
        <dbReference type="SAM" id="SignalP"/>
    </source>
</evidence>
<dbReference type="Gene3D" id="3.40.50.1820">
    <property type="entry name" value="alpha/beta hydrolase"/>
    <property type="match status" value="1"/>
</dbReference>
<feature type="signal peptide" evidence="1">
    <location>
        <begin position="1"/>
        <end position="27"/>
    </location>
</feature>
<proteinExistence type="predicted"/>
<dbReference type="InterPro" id="IPR026444">
    <property type="entry name" value="Secre_tail"/>
</dbReference>
<dbReference type="EMBL" id="MFYX01000136">
    <property type="protein sequence ID" value="OGK00964.1"/>
    <property type="molecule type" value="Genomic_DNA"/>
</dbReference>
<gene>
    <name evidence="2" type="ORF">A2519_17030</name>
</gene>
<protein>
    <recommendedName>
        <fullName evidence="4">Secretion system C-terminal sorting domain-containing protein</fullName>
    </recommendedName>
</protein>
<dbReference type="InterPro" id="IPR029058">
    <property type="entry name" value="AB_hydrolase_fold"/>
</dbReference>
<evidence type="ECO:0000313" key="3">
    <source>
        <dbReference type="Proteomes" id="UP000179243"/>
    </source>
</evidence>
<dbReference type="NCBIfam" id="TIGR04183">
    <property type="entry name" value="Por_Secre_tail"/>
    <property type="match status" value="1"/>
</dbReference>
<evidence type="ECO:0000313" key="2">
    <source>
        <dbReference type="EMBL" id="OGK00964.1"/>
    </source>
</evidence>
<dbReference type="AlphaFoldDB" id="A0A1F7F2R8"/>
<dbReference type="Proteomes" id="UP000179243">
    <property type="component" value="Unassembled WGS sequence"/>
</dbReference>
<name>A0A1F7F2R8_UNCRA</name>
<keyword evidence="1" id="KW-0732">Signal</keyword>